<feature type="transmembrane region" description="Helical" evidence="1">
    <location>
        <begin position="216"/>
        <end position="241"/>
    </location>
</feature>
<feature type="transmembrane region" description="Helical" evidence="1">
    <location>
        <begin position="12"/>
        <end position="30"/>
    </location>
</feature>
<evidence type="ECO:0000256" key="1">
    <source>
        <dbReference type="SAM" id="Phobius"/>
    </source>
</evidence>
<sequence length="418" mass="45617">MNVTVRARSFIYFFISFLGTGIQNIIPQVFFSQNVQESKMFWLSVCLVLGSVGSIVIIWCTHSAKYFRMQGSRPRSIKWVVAISLALSVLASASLLLAAHIALFMASFFLTRTASQLFINVMDRYYVHVLPKADISSHSRNTTLSQLIGMMLAPIYFSLTLHRFSPLLNWLVLFAGFSAVAVIVWHDLRRLPQGEPIAVSSSSAARSGATIGAYEILFLGYVIALSSASMLFSSNLIFALADLYHMEHAVVRSGLLLTIIHVMAIVAVFMTKLARGRSMTVRIHLPLSLLMLASLVLFFFPANAGIGYLAAIGASIGCVYGLFSLYARKHATEWSVQTGRPVLLSLYNNQSSYAIVVSSLAAFVLSLISGPHMDMYLHLLIASVSLFVVIAVLIAAYLGLRKSKAAVDGGQGQLSADV</sequence>
<feature type="transmembrane region" description="Helical" evidence="1">
    <location>
        <begin position="167"/>
        <end position="185"/>
    </location>
</feature>
<feature type="transmembrane region" description="Helical" evidence="1">
    <location>
        <begin position="76"/>
        <end position="95"/>
    </location>
</feature>
<evidence type="ECO:0008006" key="4">
    <source>
        <dbReference type="Google" id="ProtNLM"/>
    </source>
</evidence>
<feature type="transmembrane region" description="Helical" evidence="1">
    <location>
        <begin position="42"/>
        <end position="64"/>
    </location>
</feature>
<protein>
    <recommendedName>
        <fullName evidence="4">MFS transporter</fullName>
    </recommendedName>
</protein>
<feature type="transmembrane region" description="Helical" evidence="1">
    <location>
        <begin position="253"/>
        <end position="271"/>
    </location>
</feature>
<dbReference type="EMBL" id="JBHSMI010000015">
    <property type="protein sequence ID" value="MFC5402839.1"/>
    <property type="molecule type" value="Genomic_DNA"/>
</dbReference>
<feature type="transmembrane region" description="Helical" evidence="1">
    <location>
        <begin position="283"/>
        <end position="300"/>
    </location>
</feature>
<keyword evidence="1" id="KW-0812">Transmembrane</keyword>
<organism evidence="2 3">
    <name type="scientific">Cohnella soli</name>
    <dbReference type="NCBI Taxonomy" id="425005"/>
    <lineage>
        <taxon>Bacteria</taxon>
        <taxon>Bacillati</taxon>
        <taxon>Bacillota</taxon>
        <taxon>Bacilli</taxon>
        <taxon>Bacillales</taxon>
        <taxon>Paenibacillaceae</taxon>
        <taxon>Cohnella</taxon>
    </lineage>
</organism>
<feature type="transmembrane region" description="Helical" evidence="1">
    <location>
        <begin position="376"/>
        <end position="400"/>
    </location>
</feature>
<comment type="caution">
    <text evidence="2">The sequence shown here is derived from an EMBL/GenBank/DDBJ whole genome shotgun (WGS) entry which is preliminary data.</text>
</comment>
<dbReference type="RefSeq" id="WP_378131656.1">
    <property type="nucleotide sequence ID" value="NZ_JBHSMI010000015.1"/>
</dbReference>
<gene>
    <name evidence="2" type="ORF">ACFPOF_08805</name>
</gene>
<dbReference type="SUPFAM" id="SSF103473">
    <property type="entry name" value="MFS general substrate transporter"/>
    <property type="match status" value="1"/>
</dbReference>
<dbReference type="Proteomes" id="UP001596113">
    <property type="component" value="Unassembled WGS sequence"/>
</dbReference>
<feature type="transmembrane region" description="Helical" evidence="1">
    <location>
        <begin position="306"/>
        <end position="327"/>
    </location>
</feature>
<name>A0ABW0HP39_9BACL</name>
<keyword evidence="1" id="KW-1133">Transmembrane helix</keyword>
<accession>A0ABW0HP39</accession>
<keyword evidence="3" id="KW-1185">Reference proteome</keyword>
<dbReference type="Gene3D" id="1.20.1250.20">
    <property type="entry name" value="MFS general substrate transporter like domains"/>
    <property type="match status" value="1"/>
</dbReference>
<reference evidence="3" key="1">
    <citation type="journal article" date="2019" name="Int. J. Syst. Evol. Microbiol.">
        <title>The Global Catalogue of Microorganisms (GCM) 10K type strain sequencing project: providing services to taxonomists for standard genome sequencing and annotation.</title>
        <authorList>
            <consortium name="The Broad Institute Genomics Platform"/>
            <consortium name="The Broad Institute Genome Sequencing Center for Infectious Disease"/>
            <person name="Wu L."/>
            <person name="Ma J."/>
        </authorList>
    </citation>
    <scope>NUCLEOTIDE SEQUENCE [LARGE SCALE GENOMIC DNA]</scope>
    <source>
        <strain evidence="3">CGMCC 1.18575</strain>
    </source>
</reference>
<evidence type="ECO:0000313" key="2">
    <source>
        <dbReference type="EMBL" id="MFC5402839.1"/>
    </source>
</evidence>
<keyword evidence="1" id="KW-0472">Membrane</keyword>
<evidence type="ECO:0000313" key="3">
    <source>
        <dbReference type="Proteomes" id="UP001596113"/>
    </source>
</evidence>
<feature type="transmembrane region" description="Helical" evidence="1">
    <location>
        <begin position="353"/>
        <end position="370"/>
    </location>
</feature>
<proteinExistence type="predicted"/>
<dbReference type="InterPro" id="IPR036259">
    <property type="entry name" value="MFS_trans_sf"/>
</dbReference>